<dbReference type="EMBL" id="CP032509">
    <property type="protein sequence ID" value="AZN73275.1"/>
    <property type="molecule type" value="Genomic_DNA"/>
</dbReference>
<keyword evidence="2" id="KW-1185">Reference proteome</keyword>
<gene>
    <name evidence="1" type="ORF">D5400_20045</name>
</gene>
<accession>A0A3Q8XR13</accession>
<dbReference type="AlphaFoldDB" id="A0A3Q8XR13"/>
<dbReference type="Proteomes" id="UP000268192">
    <property type="component" value="Chromosome"/>
</dbReference>
<evidence type="ECO:0000313" key="2">
    <source>
        <dbReference type="Proteomes" id="UP000268192"/>
    </source>
</evidence>
<proteinExistence type="predicted"/>
<name>A0A3Q8XR13_9HYPH</name>
<evidence type="ECO:0000313" key="1">
    <source>
        <dbReference type="EMBL" id="AZN73275.1"/>
    </source>
</evidence>
<organism evidence="1 2">
    <name type="scientific">Georhizobium profundi</name>
    <dbReference type="NCBI Taxonomy" id="2341112"/>
    <lineage>
        <taxon>Bacteria</taxon>
        <taxon>Pseudomonadati</taxon>
        <taxon>Pseudomonadota</taxon>
        <taxon>Alphaproteobacteria</taxon>
        <taxon>Hyphomicrobiales</taxon>
        <taxon>Rhizobiaceae</taxon>
        <taxon>Georhizobium</taxon>
    </lineage>
</organism>
<sequence>MTVLGLMSASTGMAIADGVSKDGAEPYPFIGRWDCEVAVMSFTETIYNNGSEDLPIIEIQEGTDGSYALFIEDDYFISLSGFTSESMGWLSSATGDNFNCVRID</sequence>
<protein>
    <submittedName>
        <fullName evidence="1">Uncharacterized protein</fullName>
    </submittedName>
</protein>
<dbReference type="KEGG" id="abaw:D5400_20045"/>
<reference evidence="1 2" key="1">
    <citation type="submission" date="2018-09" db="EMBL/GenBank/DDBJ databases">
        <title>Marinorhizobium profundi gen. nov., sp. nov., isolated from a deep-sea sediment sample from the New Britain Trench and proposal of Marinorhizobiaceae fam. nov. in the order Rhizobiales of the class Alphaproteobacteria.</title>
        <authorList>
            <person name="Cao J."/>
        </authorList>
    </citation>
    <scope>NUCLEOTIDE SEQUENCE [LARGE SCALE GENOMIC DNA]</scope>
    <source>
        <strain evidence="1 2">WS11</strain>
    </source>
</reference>